<evidence type="ECO:0000313" key="2">
    <source>
        <dbReference type="Proteomes" id="UP000250235"/>
    </source>
</evidence>
<dbReference type="Proteomes" id="UP000250235">
    <property type="component" value="Unassembled WGS sequence"/>
</dbReference>
<dbReference type="AlphaFoldDB" id="A0A2Z7B1G9"/>
<proteinExistence type="predicted"/>
<accession>A0A2Z7B1G9</accession>
<dbReference type="EMBL" id="KV010176">
    <property type="protein sequence ID" value="KZV28122.1"/>
    <property type="molecule type" value="Genomic_DNA"/>
</dbReference>
<keyword evidence="2" id="KW-1185">Reference proteome</keyword>
<evidence type="ECO:0000313" key="1">
    <source>
        <dbReference type="EMBL" id="KZV28122.1"/>
    </source>
</evidence>
<reference evidence="1 2" key="1">
    <citation type="journal article" date="2015" name="Proc. Natl. Acad. Sci. U.S.A.">
        <title>The resurrection genome of Boea hygrometrica: A blueprint for survival of dehydration.</title>
        <authorList>
            <person name="Xiao L."/>
            <person name="Yang G."/>
            <person name="Zhang L."/>
            <person name="Yang X."/>
            <person name="Zhao S."/>
            <person name="Ji Z."/>
            <person name="Zhou Q."/>
            <person name="Hu M."/>
            <person name="Wang Y."/>
            <person name="Chen M."/>
            <person name="Xu Y."/>
            <person name="Jin H."/>
            <person name="Xiao X."/>
            <person name="Hu G."/>
            <person name="Bao F."/>
            <person name="Hu Y."/>
            <person name="Wan P."/>
            <person name="Li L."/>
            <person name="Deng X."/>
            <person name="Kuang T."/>
            <person name="Xiang C."/>
            <person name="Zhu J.K."/>
            <person name="Oliver M.J."/>
            <person name="He Y."/>
        </authorList>
    </citation>
    <scope>NUCLEOTIDE SEQUENCE [LARGE SCALE GENOMIC DNA]</scope>
    <source>
        <strain evidence="2">cv. XS01</strain>
    </source>
</reference>
<sequence>MKLVVAKTKNKFLPWVETDKVSELLQKRDLIRYKLVEFHLREAVAEHWKNFHKDKPSANQDIMAIRTLETSLVRQFTEHQLQIASDLDFIKLQLAELVNHLKKIGDAKNR</sequence>
<protein>
    <submittedName>
        <fullName evidence="1">Uncharacterized protein</fullName>
    </submittedName>
</protein>
<organism evidence="1 2">
    <name type="scientific">Dorcoceras hygrometricum</name>
    <dbReference type="NCBI Taxonomy" id="472368"/>
    <lineage>
        <taxon>Eukaryota</taxon>
        <taxon>Viridiplantae</taxon>
        <taxon>Streptophyta</taxon>
        <taxon>Embryophyta</taxon>
        <taxon>Tracheophyta</taxon>
        <taxon>Spermatophyta</taxon>
        <taxon>Magnoliopsida</taxon>
        <taxon>eudicotyledons</taxon>
        <taxon>Gunneridae</taxon>
        <taxon>Pentapetalae</taxon>
        <taxon>asterids</taxon>
        <taxon>lamiids</taxon>
        <taxon>Lamiales</taxon>
        <taxon>Gesneriaceae</taxon>
        <taxon>Didymocarpoideae</taxon>
        <taxon>Trichosporeae</taxon>
        <taxon>Loxocarpinae</taxon>
        <taxon>Dorcoceras</taxon>
    </lineage>
</organism>
<name>A0A2Z7B1G9_9LAMI</name>
<gene>
    <name evidence="1" type="ORF">F511_29600</name>
</gene>